<accession>A0A2D3WJA7</accession>
<gene>
    <name evidence="2" type="ORF">CFH80_03930</name>
</gene>
<reference evidence="2 3" key="1">
    <citation type="journal article" date="2017" name="Front. Microbiol.">
        <title>Comparative Genomic Analysis of the Class Epsilonproteobacteria and Proposed Reclassification to Epsilonbacteraeota (phyl. nov.).</title>
        <authorList>
            <person name="Waite D.W."/>
            <person name="Vanwonterghem I."/>
            <person name="Rinke C."/>
            <person name="Parks D.H."/>
            <person name="Zhang Y."/>
            <person name="Takai K."/>
            <person name="Sievert S.M."/>
            <person name="Simon J."/>
            <person name="Campbell B.J."/>
            <person name="Hanson T.E."/>
            <person name="Woyke T."/>
            <person name="Klotz M.G."/>
            <person name="Hugenholtz P."/>
        </authorList>
    </citation>
    <scope>NUCLEOTIDE SEQUENCE [LARGE SCALE GENOMIC DNA]</scope>
    <source>
        <strain evidence="2">UBA11420</strain>
    </source>
</reference>
<feature type="transmembrane region" description="Helical" evidence="1">
    <location>
        <begin position="12"/>
        <end position="35"/>
    </location>
</feature>
<proteinExistence type="predicted"/>
<dbReference type="EMBL" id="DLUG01000105">
    <property type="protein sequence ID" value="DAB36613.1"/>
    <property type="molecule type" value="Genomic_DNA"/>
</dbReference>
<evidence type="ECO:0000256" key="1">
    <source>
        <dbReference type="SAM" id="Phobius"/>
    </source>
</evidence>
<keyword evidence="1" id="KW-1133">Transmembrane helix</keyword>
<protein>
    <submittedName>
        <fullName evidence="2">Uncharacterized protein</fullName>
    </submittedName>
</protein>
<keyword evidence="1" id="KW-0812">Transmembrane</keyword>
<organism evidence="2 3">
    <name type="scientific">Sulfurospirillum cavolei</name>
    <dbReference type="NCBI Taxonomy" id="366522"/>
    <lineage>
        <taxon>Bacteria</taxon>
        <taxon>Pseudomonadati</taxon>
        <taxon>Campylobacterota</taxon>
        <taxon>Epsilonproteobacteria</taxon>
        <taxon>Campylobacterales</taxon>
        <taxon>Sulfurospirillaceae</taxon>
        <taxon>Sulfurospirillum</taxon>
    </lineage>
</organism>
<dbReference type="Proteomes" id="UP000231638">
    <property type="component" value="Unassembled WGS sequence"/>
</dbReference>
<evidence type="ECO:0000313" key="3">
    <source>
        <dbReference type="Proteomes" id="UP000231638"/>
    </source>
</evidence>
<comment type="caution">
    <text evidence="2">The sequence shown here is derived from an EMBL/GenBank/DDBJ whole genome shotgun (WGS) entry which is preliminary data.</text>
</comment>
<sequence length="99" mass="10829">MQTVKRTIRPFIKALCYALLSLWAYLLIGVAVLLLNGCGAKPEIVYIEKPEPYAVPTKCNLTLPKKMPKTGVVGQDVQNVAIDADIARDVARKCGAQDE</sequence>
<keyword evidence="1" id="KW-0472">Membrane</keyword>
<evidence type="ECO:0000313" key="2">
    <source>
        <dbReference type="EMBL" id="DAB36613.1"/>
    </source>
</evidence>
<name>A0A2D3WJA7_9BACT</name>
<dbReference type="AlphaFoldDB" id="A0A2D3WJA7"/>